<gene>
    <name evidence="1" type="ORF">EUGRSUZ_F00333</name>
</gene>
<accession>A0A059BKZ7</accession>
<name>A0A059BKZ7_EUCGR</name>
<protein>
    <submittedName>
        <fullName evidence="1">Uncharacterized protein</fullName>
    </submittedName>
</protein>
<dbReference type="Gramene" id="KCW66536">
    <property type="protein sequence ID" value="KCW66536"/>
    <property type="gene ID" value="EUGRSUZ_F00333"/>
</dbReference>
<dbReference type="AlphaFoldDB" id="A0A059BKZ7"/>
<reference evidence="1" key="1">
    <citation type="submission" date="2013-07" db="EMBL/GenBank/DDBJ databases">
        <title>The genome of Eucalyptus grandis.</title>
        <authorList>
            <person name="Schmutz J."/>
            <person name="Hayes R."/>
            <person name="Myburg A."/>
            <person name="Tuskan G."/>
            <person name="Grattapaglia D."/>
            <person name="Rokhsar D.S."/>
        </authorList>
    </citation>
    <scope>NUCLEOTIDE SEQUENCE</scope>
    <source>
        <tissue evidence="1">Leaf extractions</tissue>
    </source>
</reference>
<evidence type="ECO:0000313" key="1">
    <source>
        <dbReference type="EMBL" id="KCW66536.1"/>
    </source>
</evidence>
<dbReference type="EMBL" id="KK198758">
    <property type="protein sequence ID" value="KCW66536.1"/>
    <property type="molecule type" value="Genomic_DNA"/>
</dbReference>
<dbReference type="OMA" id="FIGHELP"/>
<proteinExistence type="predicted"/>
<sequence>MLGQAELLLELDDMVYRRPLLQRQAQELVQHADPVFLRLQSPQIQTRPVRVRRNERQRVQQIKLPRVVGVQIQIPVMLHGESKGLLRPIFIGHELPLDLAHRQMRVPIHELEHSPPIVIRNHPKVVRILQSPIPEILRNPEQGPAVMNLTQRDSLVGGHHEQLPHLADPVRLHRVRDPPLLLEQLLHEGREPEPHLAVGVAVRLEQERVALEGADDLASPGEAELAVELAGVVEAEDALRLPGEEGAAPGEEAEAGVAGDEGLEGGEALIKNPKLIYLTSKNLKLINL</sequence>
<dbReference type="InParanoid" id="A0A059BKZ7"/>
<organism evidence="1">
    <name type="scientific">Eucalyptus grandis</name>
    <name type="common">Flooded gum</name>
    <dbReference type="NCBI Taxonomy" id="71139"/>
    <lineage>
        <taxon>Eukaryota</taxon>
        <taxon>Viridiplantae</taxon>
        <taxon>Streptophyta</taxon>
        <taxon>Embryophyta</taxon>
        <taxon>Tracheophyta</taxon>
        <taxon>Spermatophyta</taxon>
        <taxon>Magnoliopsida</taxon>
        <taxon>eudicotyledons</taxon>
        <taxon>Gunneridae</taxon>
        <taxon>Pentapetalae</taxon>
        <taxon>rosids</taxon>
        <taxon>malvids</taxon>
        <taxon>Myrtales</taxon>
        <taxon>Myrtaceae</taxon>
        <taxon>Myrtoideae</taxon>
        <taxon>Eucalypteae</taxon>
        <taxon>Eucalyptus</taxon>
    </lineage>
</organism>